<proteinExistence type="predicted"/>
<protein>
    <submittedName>
        <fullName evidence="1">Uncharacterized protein</fullName>
    </submittedName>
</protein>
<dbReference type="RefSeq" id="WP_189942662.1">
    <property type="nucleotide sequence ID" value="NZ_BMSX01000024.1"/>
</dbReference>
<evidence type="ECO:0000313" key="2">
    <source>
        <dbReference type="Proteomes" id="UP000658320"/>
    </source>
</evidence>
<comment type="caution">
    <text evidence="1">The sequence shown here is derived from an EMBL/GenBank/DDBJ whole genome shotgun (WGS) entry which is preliminary data.</text>
</comment>
<dbReference type="Proteomes" id="UP000658320">
    <property type="component" value="Unassembled WGS sequence"/>
</dbReference>
<dbReference type="AlphaFoldDB" id="A0A918FL30"/>
<reference evidence="1" key="1">
    <citation type="journal article" date="2014" name="Int. J. Syst. Evol. Microbiol.">
        <title>Complete genome sequence of Corynebacterium casei LMG S-19264T (=DSM 44701T), isolated from a smear-ripened cheese.</title>
        <authorList>
            <consortium name="US DOE Joint Genome Institute (JGI-PGF)"/>
            <person name="Walter F."/>
            <person name="Albersmeier A."/>
            <person name="Kalinowski J."/>
            <person name="Ruckert C."/>
        </authorList>
    </citation>
    <scope>NUCLEOTIDE SEQUENCE</scope>
    <source>
        <strain evidence="1">JCM 4346</strain>
    </source>
</reference>
<reference evidence="1" key="2">
    <citation type="submission" date="2020-09" db="EMBL/GenBank/DDBJ databases">
        <authorList>
            <person name="Sun Q."/>
            <person name="Ohkuma M."/>
        </authorList>
    </citation>
    <scope>NUCLEOTIDE SEQUENCE</scope>
    <source>
        <strain evidence="1">JCM 4346</strain>
    </source>
</reference>
<accession>A0A918FL30</accession>
<name>A0A918FL30_9ACTN</name>
<evidence type="ECO:0000313" key="1">
    <source>
        <dbReference type="EMBL" id="GGR48692.1"/>
    </source>
</evidence>
<dbReference type="EMBL" id="BMSX01000024">
    <property type="protein sequence ID" value="GGR48692.1"/>
    <property type="molecule type" value="Genomic_DNA"/>
</dbReference>
<organism evidence="1 2">
    <name type="scientific">Streptomyces aurantiogriseus</name>
    <dbReference type="NCBI Taxonomy" id="66870"/>
    <lineage>
        <taxon>Bacteria</taxon>
        <taxon>Bacillati</taxon>
        <taxon>Actinomycetota</taxon>
        <taxon>Actinomycetes</taxon>
        <taxon>Kitasatosporales</taxon>
        <taxon>Streptomycetaceae</taxon>
        <taxon>Streptomyces</taxon>
    </lineage>
</organism>
<sequence>MLAEHPVRPVEILHPGQVVPDTDLAGAHITVSLDRLHIADHPGPGIHHVLLNSPEAEAA</sequence>
<gene>
    <name evidence="1" type="ORF">GCM10010251_77140</name>
</gene>
<keyword evidence="2" id="KW-1185">Reference proteome</keyword>